<dbReference type="AlphaFoldDB" id="A0ABD2QGC6"/>
<reference evidence="2 3" key="1">
    <citation type="submission" date="2024-11" db="EMBL/GenBank/DDBJ databases">
        <title>Adaptive evolution of stress response genes in parasites aligns with host niche diversity.</title>
        <authorList>
            <person name="Hahn C."/>
            <person name="Resl P."/>
        </authorList>
    </citation>
    <scope>NUCLEOTIDE SEQUENCE [LARGE SCALE GENOMIC DNA]</scope>
    <source>
        <strain evidence="2">EGGRZ-B1_66</strain>
        <tissue evidence="2">Body</tissue>
    </source>
</reference>
<feature type="compositionally biased region" description="Polar residues" evidence="1">
    <location>
        <begin position="19"/>
        <end position="31"/>
    </location>
</feature>
<evidence type="ECO:0000256" key="1">
    <source>
        <dbReference type="SAM" id="MobiDB-lite"/>
    </source>
</evidence>
<evidence type="ECO:0000313" key="3">
    <source>
        <dbReference type="Proteomes" id="UP001626550"/>
    </source>
</evidence>
<name>A0ABD2QGC6_9PLAT</name>
<protein>
    <submittedName>
        <fullName evidence="2">Uncharacterized protein</fullName>
    </submittedName>
</protein>
<feature type="region of interest" description="Disordered" evidence="1">
    <location>
        <begin position="1"/>
        <end position="69"/>
    </location>
</feature>
<accession>A0ABD2QGC6</accession>
<dbReference type="Proteomes" id="UP001626550">
    <property type="component" value="Unassembled WGS sequence"/>
</dbReference>
<organism evidence="2 3">
    <name type="scientific">Cichlidogyrus casuarinus</name>
    <dbReference type="NCBI Taxonomy" id="1844966"/>
    <lineage>
        <taxon>Eukaryota</taxon>
        <taxon>Metazoa</taxon>
        <taxon>Spiralia</taxon>
        <taxon>Lophotrochozoa</taxon>
        <taxon>Platyhelminthes</taxon>
        <taxon>Monogenea</taxon>
        <taxon>Monopisthocotylea</taxon>
        <taxon>Dactylogyridea</taxon>
        <taxon>Ancyrocephalidae</taxon>
        <taxon>Cichlidogyrus</taxon>
    </lineage>
</organism>
<feature type="compositionally biased region" description="Low complexity" evidence="1">
    <location>
        <begin position="210"/>
        <end position="225"/>
    </location>
</feature>
<feature type="region of interest" description="Disordered" evidence="1">
    <location>
        <begin position="208"/>
        <end position="279"/>
    </location>
</feature>
<feature type="compositionally biased region" description="Basic and acidic residues" evidence="1">
    <location>
        <begin position="250"/>
        <end position="261"/>
    </location>
</feature>
<keyword evidence="3" id="KW-1185">Reference proteome</keyword>
<comment type="caution">
    <text evidence="2">The sequence shown here is derived from an EMBL/GenBank/DDBJ whole genome shotgun (WGS) entry which is preliminary data.</text>
</comment>
<sequence length="279" mass="30447">MPTTPSTLGMGSMEIDECSGSTVKRSPSLAKTTPKRKSSIKSELSEPIPMLTPMASPSPSDTEKNAVPDSDQAWPALARSVLDISRRICREVTNRSQLGHDLTKLQSQLSKNDLADATEFVRLFLNLLVDSTLSPVKRSPTSALGTQGNESLELQLVRKIYTATESTLTGMVPEVLSPFKRVLMKINSIAIKEDELESNASLPPALQLFTEPIPSIPDSTTTTDTTAEDEPTPKRKTRSRATFPLVTPQKTDKRPTKKSSDDSSVDSPATPSRVLRKRN</sequence>
<gene>
    <name evidence="2" type="ORF">Ciccas_002751</name>
</gene>
<dbReference type="EMBL" id="JBJKFK010000226">
    <property type="protein sequence ID" value="KAL3318587.1"/>
    <property type="molecule type" value="Genomic_DNA"/>
</dbReference>
<proteinExistence type="predicted"/>
<evidence type="ECO:0000313" key="2">
    <source>
        <dbReference type="EMBL" id="KAL3318587.1"/>
    </source>
</evidence>